<protein>
    <submittedName>
        <fullName evidence="2">Uncharacterized protein</fullName>
    </submittedName>
</protein>
<sequence length="203" mass="22170">MTPKIPRTHRRRSGADYFSTMTTMKKRQLPKLLPALAIAAALLSGCSMFRKNPPAPPVQPQVTVAVPVSGTELDLANIEKVRFGDTLKAYPVNRYVDPRDPNMLHEAHLVYRKETAASWNLSPHAPTTVPLGPAIAVSDPAEKPSPSNADIEQRMNAQTRLMAALTEQNETLVAEVARLHRELARTREALGNATKSNPPATAP</sequence>
<evidence type="ECO:0000313" key="2">
    <source>
        <dbReference type="EMBL" id="OAM86898.1"/>
    </source>
</evidence>
<gene>
    <name evidence="2" type="ORF">AW736_26000</name>
</gene>
<accession>A0A178IAX2</accession>
<evidence type="ECO:0000256" key="1">
    <source>
        <dbReference type="SAM" id="Coils"/>
    </source>
</evidence>
<reference evidence="2 3" key="1">
    <citation type="submission" date="2016-01" db="EMBL/GenBank/DDBJ databases">
        <title>High potential of lignocellulose degradation of a new Verrucomicrobia species.</title>
        <authorList>
            <person name="Wang Y."/>
            <person name="Shi Y."/>
            <person name="Qiu Z."/>
            <person name="Liu S."/>
            <person name="Yang H."/>
        </authorList>
    </citation>
    <scope>NUCLEOTIDE SEQUENCE [LARGE SCALE GENOMIC DNA]</scope>
    <source>
        <strain evidence="2 3">TSB47</strain>
    </source>
</reference>
<dbReference type="STRING" id="1184151.AW736_26000"/>
<dbReference type="EMBL" id="LRRQ01000194">
    <property type="protein sequence ID" value="OAM86898.1"/>
    <property type="molecule type" value="Genomic_DNA"/>
</dbReference>
<feature type="coiled-coil region" evidence="1">
    <location>
        <begin position="148"/>
        <end position="189"/>
    </location>
</feature>
<dbReference type="AlphaFoldDB" id="A0A178IAX2"/>
<name>A0A178IAX2_9BACT</name>
<comment type="caution">
    <text evidence="2">The sequence shown here is derived from an EMBL/GenBank/DDBJ whole genome shotgun (WGS) entry which is preliminary data.</text>
</comment>
<evidence type="ECO:0000313" key="3">
    <source>
        <dbReference type="Proteomes" id="UP000078486"/>
    </source>
</evidence>
<proteinExistence type="predicted"/>
<organism evidence="2 3">
    <name type="scientific">Termitidicoccus mucosus</name>
    <dbReference type="NCBI Taxonomy" id="1184151"/>
    <lineage>
        <taxon>Bacteria</taxon>
        <taxon>Pseudomonadati</taxon>
        <taxon>Verrucomicrobiota</taxon>
        <taxon>Opitutia</taxon>
        <taxon>Opitutales</taxon>
        <taxon>Opitutaceae</taxon>
        <taxon>Termitidicoccus</taxon>
    </lineage>
</organism>
<keyword evidence="3" id="KW-1185">Reference proteome</keyword>
<keyword evidence="1" id="KW-0175">Coiled coil</keyword>
<dbReference type="Proteomes" id="UP000078486">
    <property type="component" value="Unassembled WGS sequence"/>
</dbReference>